<keyword evidence="1" id="KW-0732">Signal</keyword>
<dbReference type="PANTHER" id="PTHR30535">
    <property type="entry name" value="VITAMIN B12-BINDING PROTEIN"/>
    <property type="match status" value="1"/>
</dbReference>
<sequence length="279" mass="29245">MLAWPHVSRAMAAALALWAGAVAAAPPERVVSINLCTDQLAMMLAAPGQLLSVSHISHDPNVSVMLDTALGYPVNHGQAEEVFRLQPDLVLAGEFTSAYTVGLLRRLGVEVAVLPVVTKLEGIPGNLRAVGALLGREAEAEAQAAKFTATLERLRRHGSTAPRAALHYANNYTSGEHSLAHEILTAAGFRNIAAEAGLAGGGTLAMERLVMLMPDLVISGQAYPGASRSEEVLRHPAMEALRDRHAAGALSDAEWICGTPAVLGAVARLVDLHDAADTP</sequence>
<feature type="signal peptide" evidence="1">
    <location>
        <begin position="1"/>
        <end position="24"/>
    </location>
</feature>
<gene>
    <name evidence="3" type="ORF">HUK65_03940</name>
</gene>
<dbReference type="AlphaFoldDB" id="A0A7Z0HXI1"/>
<dbReference type="EMBL" id="JACBXS010000006">
    <property type="protein sequence ID" value="NYS24133.1"/>
    <property type="molecule type" value="Genomic_DNA"/>
</dbReference>
<dbReference type="Proteomes" id="UP000529417">
    <property type="component" value="Unassembled WGS sequence"/>
</dbReference>
<accession>A0A7Z0HXI1</accession>
<dbReference type="InterPro" id="IPR050902">
    <property type="entry name" value="ABC_Transporter_SBP"/>
</dbReference>
<feature type="domain" description="Fe/B12 periplasmic-binding" evidence="2">
    <location>
        <begin position="29"/>
        <end position="279"/>
    </location>
</feature>
<proteinExistence type="predicted"/>
<organism evidence="3 4">
    <name type="scientific">Rhabdonatronobacter sediminivivens</name>
    <dbReference type="NCBI Taxonomy" id="2743469"/>
    <lineage>
        <taxon>Bacteria</taxon>
        <taxon>Pseudomonadati</taxon>
        <taxon>Pseudomonadota</taxon>
        <taxon>Alphaproteobacteria</taxon>
        <taxon>Rhodobacterales</taxon>
        <taxon>Paracoccaceae</taxon>
        <taxon>Rhabdonatronobacter</taxon>
    </lineage>
</organism>
<dbReference type="Pfam" id="PF01497">
    <property type="entry name" value="Peripla_BP_2"/>
    <property type="match status" value="1"/>
</dbReference>
<reference evidence="3 4" key="1">
    <citation type="journal article" date="2000" name="Arch. Microbiol.">
        <title>Rhodobaca bogoriensis gen. nov. and sp. nov., an alkaliphilic purple nonsulfur bacterium from African Rift Valley soda lakes.</title>
        <authorList>
            <person name="Milford A.D."/>
            <person name="Achenbach L.A."/>
            <person name="Jung D.O."/>
            <person name="Madigan M.T."/>
        </authorList>
    </citation>
    <scope>NUCLEOTIDE SEQUENCE [LARGE SCALE GENOMIC DNA]</scope>
    <source>
        <strain evidence="3 4">2376</strain>
    </source>
</reference>
<dbReference type="Gene3D" id="3.40.50.1980">
    <property type="entry name" value="Nitrogenase molybdenum iron protein domain"/>
    <property type="match status" value="2"/>
</dbReference>
<dbReference type="PROSITE" id="PS50983">
    <property type="entry name" value="FE_B12_PBP"/>
    <property type="match status" value="1"/>
</dbReference>
<comment type="caution">
    <text evidence="3">The sequence shown here is derived from an EMBL/GenBank/DDBJ whole genome shotgun (WGS) entry which is preliminary data.</text>
</comment>
<keyword evidence="4" id="KW-1185">Reference proteome</keyword>
<dbReference type="PANTHER" id="PTHR30535:SF34">
    <property type="entry name" value="MOLYBDATE-BINDING PROTEIN MOLA"/>
    <property type="match status" value="1"/>
</dbReference>
<protein>
    <submittedName>
        <fullName evidence="3">ABC transporter substrate-binding protein</fullName>
    </submittedName>
</protein>
<feature type="chain" id="PRO_5030821248" evidence="1">
    <location>
        <begin position="25"/>
        <end position="279"/>
    </location>
</feature>
<dbReference type="InterPro" id="IPR002491">
    <property type="entry name" value="ABC_transptr_periplasmic_BD"/>
</dbReference>
<evidence type="ECO:0000256" key="1">
    <source>
        <dbReference type="SAM" id="SignalP"/>
    </source>
</evidence>
<name>A0A7Z0HXI1_9RHOB</name>
<evidence type="ECO:0000259" key="2">
    <source>
        <dbReference type="PROSITE" id="PS50983"/>
    </source>
</evidence>
<evidence type="ECO:0000313" key="4">
    <source>
        <dbReference type="Proteomes" id="UP000529417"/>
    </source>
</evidence>
<dbReference type="SUPFAM" id="SSF53807">
    <property type="entry name" value="Helical backbone' metal receptor"/>
    <property type="match status" value="1"/>
</dbReference>
<evidence type="ECO:0000313" key="3">
    <source>
        <dbReference type="EMBL" id="NYS24133.1"/>
    </source>
</evidence>